<proteinExistence type="predicted"/>
<organism evidence="1 2">
    <name type="scientific">Catharanthus roseus</name>
    <name type="common">Madagascar periwinkle</name>
    <name type="synonym">Vinca rosea</name>
    <dbReference type="NCBI Taxonomy" id="4058"/>
    <lineage>
        <taxon>Eukaryota</taxon>
        <taxon>Viridiplantae</taxon>
        <taxon>Streptophyta</taxon>
        <taxon>Embryophyta</taxon>
        <taxon>Tracheophyta</taxon>
        <taxon>Spermatophyta</taxon>
        <taxon>Magnoliopsida</taxon>
        <taxon>eudicotyledons</taxon>
        <taxon>Gunneridae</taxon>
        <taxon>Pentapetalae</taxon>
        <taxon>asterids</taxon>
        <taxon>lamiids</taxon>
        <taxon>Gentianales</taxon>
        <taxon>Apocynaceae</taxon>
        <taxon>Rauvolfioideae</taxon>
        <taxon>Vinceae</taxon>
        <taxon>Catharanthinae</taxon>
        <taxon>Catharanthus</taxon>
    </lineage>
</organism>
<dbReference type="EMBL" id="CM044704">
    <property type="protein sequence ID" value="KAI5668187.1"/>
    <property type="molecule type" value="Genomic_DNA"/>
</dbReference>
<evidence type="ECO:0000313" key="2">
    <source>
        <dbReference type="Proteomes" id="UP001060085"/>
    </source>
</evidence>
<accession>A0ACC0B6D0</accession>
<comment type="caution">
    <text evidence="1">The sequence shown here is derived from an EMBL/GenBank/DDBJ whole genome shotgun (WGS) entry which is preliminary data.</text>
</comment>
<gene>
    <name evidence="1" type="ORF">M9H77_18040</name>
</gene>
<evidence type="ECO:0000313" key="1">
    <source>
        <dbReference type="EMBL" id="KAI5668187.1"/>
    </source>
</evidence>
<protein>
    <submittedName>
        <fullName evidence="1">Uncharacterized protein</fullName>
    </submittedName>
</protein>
<reference evidence="2" key="1">
    <citation type="journal article" date="2023" name="Nat. Plants">
        <title>Single-cell RNA sequencing provides a high-resolution roadmap for understanding the multicellular compartmentation of specialized metabolism.</title>
        <authorList>
            <person name="Sun S."/>
            <person name="Shen X."/>
            <person name="Li Y."/>
            <person name="Li Y."/>
            <person name="Wang S."/>
            <person name="Li R."/>
            <person name="Zhang H."/>
            <person name="Shen G."/>
            <person name="Guo B."/>
            <person name="Wei J."/>
            <person name="Xu J."/>
            <person name="St-Pierre B."/>
            <person name="Chen S."/>
            <person name="Sun C."/>
        </authorList>
    </citation>
    <scope>NUCLEOTIDE SEQUENCE [LARGE SCALE GENOMIC DNA]</scope>
</reference>
<dbReference type="Proteomes" id="UP001060085">
    <property type="component" value="Linkage Group LG04"/>
</dbReference>
<keyword evidence="2" id="KW-1185">Reference proteome</keyword>
<name>A0ACC0B6D0_CATRO</name>
<sequence length="183" mass="21352">MEISGEGCVLSYDTIDSENYVSLKSSGVDKGDLIVLESVTEEFYDDYGFKLGFSIHKGRKRCRTSSGISYMRRFNCHKEGKKFDKWKVEKCYSKVHIRIDCKAMIEFRLNNEGGWTVRRHDANHNNELCCANQRRLMHSQRVVIKNHARYFQELKDSGVSIAANLRCKFKEAYYRIKVPTKLC</sequence>